<comment type="caution">
    <text evidence="6">The sequence shown here is derived from an EMBL/GenBank/DDBJ whole genome shotgun (WGS) entry which is preliminary data.</text>
</comment>
<evidence type="ECO:0000313" key="7">
    <source>
        <dbReference type="Proteomes" id="UP000697127"/>
    </source>
</evidence>
<comment type="function">
    <text evidence="4 5">Catalyzes the cleavage of L-kynurenine (L-Kyn) and L-3-hydroxykynurenine (L-3OHKyn) into anthranilic acid (AA) and 3-hydroxyanthranilic acid (3-OHAA), respectively.</text>
</comment>
<protein>
    <recommendedName>
        <fullName evidence="4 5">Kynureninase</fullName>
        <ecNumber evidence="4 5">3.7.1.3</ecNumber>
    </recommendedName>
    <alternativeName>
        <fullName evidence="4">Biosynthesis of nicotinic acid protein 5</fullName>
    </alternativeName>
    <alternativeName>
        <fullName evidence="4">L-kynurenine hydrolase</fullName>
    </alternativeName>
</protein>
<evidence type="ECO:0000256" key="5">
    <source>
        <dbReference type="PIRNR" id="PIRNR038800"/>
    </source>
</evidence>
<proteinExistence type="inferred from homology"/>
<comment type="subunit">
    <text evidence="4 5">Homodimer.</text>
</comment>
<comment type="similarity">
    <text evidence="4 5">Belongs to the kynureninase family.</text>
</comment>
<dbReference type="InterPro" id="IPR015422">
    <property type="entry name" value="PyrdxlP-dep_Trfase_small"/>
</dbReference>
<dbReference type="InterPro" id="IPR015421">
    <property type="entry name" value="PyrdxlP-dep_Trfase_major"/>
</dbReference>
<comment type="pathway">
    <text evidence="4 5">Cofactor biosynthesis; NAD(+) biosynthesis; quinolinate from L-kynurenine: step 2/3.</text>
</comment>
<dbReference type="SUPFAM" id="SSF53383">
    <property type="entry name" value="PLP-dependent transferases"/>
    <property type="match status" value="1"/>
</dbReference>
<comment type="pathway">
    <text evidence="4 5">Amino-acid degradation; L-kynurenine degradation; L-alanine and anthranilate from L-kynurenine: step 1/1.</text>
</comment>
<keyword evidence="3 4" id="KW-0663">Pyridoxal phosphate</keyword>
<dbReference type="InterPro" id="IPR015424">
    <property type="entry name" value="PyrdxlP-dep_Trfase"/>
</dbReference>
<dbReference type="PIRSF" id="PIRSF038800">
    <property type="entry name" value="KYNU"/>
    <property type="match status" value="1"/>
</dbReference>
<dbReference type="GO" id="GO:0030429">
    <property type="term" value="F:kynureninase activity"/>
    <property type="evidence" value="ECO:0007669"/>
    <property type="project" value="UniProtKB-UniRule"/>
</dbReference>
<feature type="binding site" evidence="4">
    <location>
        <position position="125"/>
    </location>
    <ligand>
        <name>pyridoxal 5'-phosphate</name>
        <dbReference type="ChEBI" id="CHEBI:597326"/>
    </ligand>
</feature>
<dbReference type="GO" id="GO:0019441">
    <property type="term" value="P:L-tryptophan catabolic process to kynurenine"/>
    <property type="evidence" value="ECO:0007669"/>
    <property type="project" value="TreeGrafter"/>
</dbReference>
<keyword evidence="2 4" id="KW-0378">Hydrolase</keyword>
<feature type="binding site" evidence="4">
    <location>
        <position position="264"/>
    </location>
    <ligand>
        <name>pyridoxal 5'-phosphate</name>
        <dbReference type="ChEBI" id="CHEBI:597326"/>
    </ligand>
</feature>
<dbReference type="PANTHER" id="PTHR14084:SF0">
    <property type="entry name" value="KYNURENINASE"/>
    <property type="match status" value="1"/>
</dbReference>
<evidence type="ECO:0000256" key="3">
    <source>
        <dbReference type="ARBA" id="ARBA00022898"/>
    </source>
</evidence>
<evidence type="ECO:0000256" key="4">
    <source>
        <dbReference type="HAMAP-Rule" id="MF_03017"/>
    </source>
</evidence>
<dbReference type="AlphaFoldDB" id="A0A9P6WGM5"/>
<dbReference type="FunFam" id="3.40.640.10:FF:000031">
    <property type="entry name" value="Kynureninase"/>
    <property type="match status" value="1"/>
</dbReference>
<accession>A0A9P6WGM5</accession>
<comment type="catalytic activity">
    <reaction evidence="4 5">
        <text>L-kynurenine + H2O = anthranilate + L-alanine + H(+)</text>
        <dbReference type="Rhea" id="RHEA:16813"/>
        <dbReference type="ChEBI" id="CHEBI:15377"/>
        <dbReference type="ChEBI" id="CHEBI:15378"/>
        <dbReference type="ChEBI" id="CHEBI:16567"/>
        <dbReference type="ChEBI" id="CHEBI:57959"/>
        <dbReference type="ChEBI" id="CHEBI:57972"/>
        <dbReference type="EC" id="3.7.1.3"/>
    </reaction>
</comment>
<comment type="subcellular location">
    <subcellularLocation>
        <location evidence="4 5">Cytoplasm</location>
    </subcellularLocation>
</comment>
<dbReference type="HAMAP" id="MF_01970">
    <property type="entry name" value="Kynureninase"/>
    <property type="match status" value="1"/>
</dbReference>
<reference evidence="6" key="1">
    <citation type="submission" date="2020-11" db="EMBL/GenBank/DDBJ databases">
        <title>Kefir isolates.</title>
        <authorList>
            <person name="Marcisauskas S."/>
            <person name="Kim Y."/>
            <person name="Blasche S."/>
        </authorList>
    </citation>
    <scope>NUCLEOTIDE SEQUENCE</scope>
    <source>
        <strain evidence="6">Olga-1</strain>
    </source>
</reference>
<dbReference type="GO" id="GO:0019805">
    <property type="term" value="P:quinolinate biosynthetic process"/>
    <property type="evidence" value="ECO:0007669"/>
    <property type="project" value="UniProtKB-UniRule"/>
</dbReference>
<dbReference type="Pfam" id="PF22580">
    <property type="entry name" value="KYNU_C"/>
    <property type="match status" value="1"/>
</dbReference>
<keyword evidence="7" id="KW-1185">Reference proteome</keyword>
<comment type="catalytic activity">
    <reaction evidence="5">
        <text>3-hydroxy-L-kynurenine + H2O = 3-hydroxyanthranilate + L-alanine + H(+)</text>
        <dbReference type="Rhea" id="RHEA:25143"/>
        <dbReference type="ChEBI" id="CHEBI:15377"/>
        <dbReference type="ChEBI" id="CHEBI:15378"/>
        <dbReference type="ChEBI" id="CHEBI:36559"/>
        <dbReference type="ChEBI" id="CHEBI:57972"/>
        <dbReference type="ChEBI" id="CHEBI:58125"/>
        <dbReference type="EC" id="3.7.1.3"/>
    </reaction>
</comment>
<feature type="binding site" evidence="4">
    <location>
        <position position="124"/>
    </location>
    <ligand>
        <name>pyridoxal 5'-phosphate</name>
        <dbReference type="ChEBI" id="CHEBI:597326"/>
    </ligand>
</feature>
<dbReference type="GO" id="GO:0097053">
    <property type="term" value="P:L-kynurenine catabolic process"/>
    <property type="evidence" value="ECO:0007669"/>
    <property type="project" value="UniProtKB-UniRule"/>
</dbReference>
<feature type="binding site" evidence="4">
    <location>
        <begin position="154"/>
        <end position="157"/>
    </location>
    <ligand>
        <name>pyridoxal 5'-phosphate</name>
        <dbReference type="ChEBI" id="CHEBI:597326"/>
    </ligand>
</feature>
<feature type="modified residue" description="N6-(pyridoxal phosphate)lysine" evidence="4">
    <location>
        <position position="265"/>
    </location>
</feature>
<evidence type="ECO:0000256" key="1">
    <source>
        <dbReference type="ARBA" id="ARBA00022642"/>
    </source>
</evidence>
<feature type="binding site" evidence="4">
    <location>
        <position position="242"/>
    </location>
    <ligand>
        <name>pyridoxal 5'-phosphate</name>
        <dbReference type="ChEBI" id="CHEBI:597326"/>
    </ligand>
</feature>
<evidence type="ECO:0000256" key="2">
    <source>
        <dbReference type="ARBA" id="ARBA00022801"/>
    </source>
</evidence>
<dbReference type="GO" id="GO:0005737">
    <property type="term" value="C:cytoplasm"/>
    <property type="evidence" value="ECO:0007669"/>
    <property type="project" value="UniProtKB-SubCell"/>
</dbReference>
<feature type="binding site" evidence="4">
    <location>
        <position position="239"/>
    </location>
    <ligand>
        <name>pyridoxal 5'-phosphate</name>
        <dbReference type="ChEBI" id="CHEBI:597326"/>
    </ligand>
</feature>
<dbReference type="Gene3D" id="3.90.1150.10">
    <property type="entry name" value="Aspartate Aminotransferase, domain 1"/>
    <property type="match status" value="1"/>
</dbReference>
<dbReference type="EC" id="3.7.1.3" evidence="4 5"/>
<evidence type="ECO:0000313" key="6">
    <source>
        <dbReference type="EMBL" id="KAG0686785.1"/>
    </source>
</evidence>
<dbReference type="NCBIfam" id="TIGR01814">
    <property type="entry name" value="kynureninase"/>
    <property type="match status" value="1"/>
</dbReference>
<sequence>MTSMFLQDLESLRDEARILDSKYETYSELFEFPTLESMGLTEKNLELNPKTKVNYLCGNSLGLMPSQTRDYINKELNAWAARGVESHFRNEITTNWVDVDLPLVPKIAKIVGAKNSEIAIMGTLTMNLNSLLISFYNPNLINGRTKILFEKGAFPSDYYALYNLVRLKGLNPDEILIQLSPEDGEYNLRTEKIIEYLENEGDKIALVCFSGIQYYSGQFFEIEKITKKSHEMGCIVGWDLAHAAGNIDLKLHDWDIDFGVWCNYKYLNSGPGAIGSIFINERFIKGDDKTGMARLSGWWGNDANNRFEMIEKFNPIQSALGFRQSNPSVLDVASLNSSLDIFEKCGGIEKLREKSIKLTSFLEKCLKKSKYYKSISESLKSNNKFPHFIIITPEDFNQRGAQLSLLFKPFDKDIMMKVYKYLNDRGTICDERKPNVIRLGPTPLYNTFTDCVDCVQLLEECMNQLIEV</sequence>
<dbReference type="Gene3D" id="3.40.640.10">
    <property type="entry name" value="Type I PLP-dependent aspartate aminotransferase-like (Major domain)"/>
    <property type="match status" value="1"/>
</dbReference>
<name>A0A9P6WGM5_9ASCO</name>
<dbReference type="InterPro" id="IPR010111">
    <property type="entry name" value="Kynureninase"/>
</dbReference>
<dbReference type="Proteomes" id="UP000697127">
    <property type="component" value="Unassembled WGS sequence"/>
</dbReference>
<dbReference type="GO" id="GO:0043420">
    <property type="term" value="P:anthranilate metabolic process"/>
    <property type="evidence" value="ECO:0007669"/>
    <property type="project" value="UniProtKB-UniRule"/>
</dbReference>
<dbReference type="PANTHER" id="PTHR14084">
    <property type="entry name" value="KYNURENINASE"/>
    <property type="match status" value="1"/>
</dbReference>
<organism evidence="6 7">
    <name type="scientific">Pichia californica</name>
    <dbReference type="NCBI Taxonomy" id="460514"/>
    <lineage>
        <taxon>Eukaryota</taxon>
        <taxon>Fungi</taxon>
        <taxon>Dikarya</taxon>
        <taxon>Ascomycota</taxon>
        <taxon>Saccharomycotina</taxon>
        <taxon>Pichiomycetes</taxon>
        <taxon>Pichiales</taxon>
        <taxon>Pichiaceae</taxon>
        <taxon>Pichia</taxon>
    </lineage>
</organism>
<gene>
    <name evidence="4 6" type="primary">BNA5</name>
    <name evidence="6" type="ORF">C6P40_003364</name>
</gene>
<feature type="binding site" evidence="4">
    <location>
        <position position="326"/>
    </location>
    <ligand>
        <name>pyridoxal 5'-phosphate</name>
        <dbReference type="ChEBI" id="CHEBI:597326"/>
    </ligand>
</feature>
<feature type="binding site" evidence="4">
    <location>
        <position position="298"/>
    </location>
    <ligand>
        <name>pyridoxal 5'-phosphate</name>
        <dbReference type="ChEBI" id="CHEBI:597326"/>
    </ligand>
</feature>
<keyword evidence="1 4" id="KW-0662">Pyridine nucleotide biosynthesis</keyword>
<dbReference type="EMBL" id="PUHW01000379">
    <property type="protein sequence ID" value="KAG0686785.1"/>
    <property type="molecule type" value="Genomic_DNA"/>
</dbReference>
<dbReference type="GO" id="GO:0034354">
    <property type="term" value="P:'de novo' NAD+ biosynthetic process from L-tryptophan"/>
    <property type="evidence" value="ECO:0007669"/>
    <property type="project" value="UniProtKB-UniRule"/>
</dbReference>
<dbReference type="GO" id="GO:0030170">
    <property type="term" value="F:pyridoxal phosphate binding"/>
    <property type="evidence" value="ECO:0007669"/>
    <property type="project" value="UniProtKB-UniRule"/>
</dbReference>
<feature type="binding site" evidence="4">
    <location>
        <position position="210"/>
    </location>
    <ligand>
        <name>pyridoxal 5'-phosphate</name>
        <dbReference type="ChEBI" id="CHEBI:597326"/>
    </ligand>
</feature>
<keyword evidence="4 5" id="KW-0963">Cytoplasm</keyword>
<comment type="cofactor">
    <cofactor evidence="4 5">
        <name>pyridoxal 5'-phosphate</name>
        <dbReference type="ChEBI" id="CHEBI:597326"/>
    </cofactor>
</comment>